<name>A0AAN9U2B7_9PEZI</name>
<sequence>RALGAIWGRPRGRDGEDQRAAAATERALASAVLAAAITTPWTLARRGARLLQVFFGYARGTAGGGGLAVGHSCKSRGRGGD</sequence>
<evidence type="ECO:0000256" key="1">
    <source>
        <dbReference type="SAM" id="MobiDB-lite"/>
    </source>
</evidence>
<dbReference type="Proteomes" id="UP001320420">
    <property type="component" value="Unassembled WGS sequence"/>
</dbReference>
<protein>
    <submittedName>
        <fullName evidence="2">Uncharacterized protein</fullName>
    </submittedName>
</protein>
<evidence type="ECO:0000313" key="2">
    <source>
        <dbReference type="EMBL" id="KAK7737058.1"/>
    </source>
</evidence>
<evidence type="ECO:0000313" key="3">
    <source>
        <dbReference type="Proteomes" id="UP001320420"/>
    </source>
</evidence>
<reference evidence="2 3" key="1">
    <citation type="submission" date="2024-02" db="EMBL/GenBank/DDBJ databases">
        <title>De novo assembly and annotation of 12 fungi associated with fruit tree decline syndrome in Ontario, Canada.</title>
        <authorList>
            <person name="Sulman M."/>
            <person name="Ellouze W."/>
            <person name="Ilyukhin E."/>
        </authorList>
    </citation>
    <scope>NUCLEOTIDE SEQUENCE [LARGE SCALE GENOMIC DNA]</scope>
    <source>
        <strain evidence="2 3">M11/M66-122</strain>
    </source>
</reference>
<organism evidence="2 3">
    <name type="scientific">Diatrype stigma</name>
    <dbReference type="NCBI Taxonomy" id="117547"/>
    <lineage>
        <taxon>Eukaryota</taxon>
        <taxon>Fungi</taxon>
        <taxon>Dikarya</taxon>
        <taxon>Ascomycota</taxon>
        <taxon>Pezizomycotina</taxon>
        <taxon>Sordariomycetes</taxon>
        <taxon>Xylariomycetidae</taxon>
        <taxon>Xylariales</taxon>
        <taxon>Diatrypaceae</taxon>
        <taxon>Diatrype</taxon>
    </lineage>
</organism>
<keyword evidence="3" id="KW-1185">Reference proteome</keyword>
<dbReference type="AlphaFoldDB" id="A0AAN9U2B7"/>
<feature type="region of interest" description="Disordered" evidence="1">
    <location>
        <begin position="1"/>
        <end position="20"/>
    </location>
</feature>
<proteinExistence type="predicted"/>
<feature type="non-terminal residue" evidence="2">
    <location>
        <position position="1"/>
    </location>
</feature>
<accession>A0AAN9U2B7</accession>
<dbReference type="EMBL" id="JAKJXP020000259">
    <property type="protein sequence ID" value="KAK7737058.1"/>
    <property type="molecule type" value="Genomic_DNA"/>
</dbReference>
<comment type="caution">
    <text evidence="2">The sequence shown here is derived from an EMBL/GenBank/DDBJ whole genome shotgun (WGS) entry which is preliminary data.</text>
</comment>
<gene>
    <name evidence="2" type="ORF">SLS62_011438</name>
</gene>